<feature type="signal peptide" evidence="1">
    <location>
        <begin position="1"/>
        <end position="20"/>
    </location>
</feature>
<evidence type="ECO:0000256" key="1">
    <source>
        <dbReference type="SAM" id="SignalP"/>
    </source>
</evidence>
<protein>
    <submittedName>
        <fullName evidence="2">Uncharacterized protein</fullName>
    </submittedName>
</protein>
<gene>
    <name evidence="2" type="ORF">Q9K01_01825</name>
</gene>
<dbReference type="RefSeq" id="WP_305928506.1">
    <property type="nucleotide sequence ID" value="NZ_JAVAIL010000001.1"/>
</dbReference>
<keyword evidence="1" id="KW-0732">Signal</keyword>
<comment type="caution">
    <text evidence="2">The sequence shown here is derived from an EMBL/GenBank/DDBJ whole genome shotgun (WGS) entry which is preliminary data.</text>
</comment>
<accession>A0ABT9H4X5</accession>
<dbReference type="EMBL" id="JAVAIL010000001">
    <property type="protein sequence ID" value="MDP4538366.1"/>
    <property type="molecule type" value="Genomic_DNA"/>
</dbReference>
<feature type="chain" id="PRO_5046194801" evidence="1">
    <location>
        <begin position="21"/>
        <end position="126"/>
    </location>
</feature>
<name>A0ABT9H4X5_9SPHN</name>
<reference evidence="2 3" key="1">
    <citation type="submission" date="2023-08" db="EMBL/GenBank/DDBJ databases">
        <title>genomic of DY56.</title>
        <authorList>
            <person name="Wang Y."/>
        </authorList>
    </citation>
    <scope>NUCLEOTIDE SEQUENCE [LARGE SCALE GENOMIC DNA]</scope>
    <source>
        <strain evidence="2 3">DY56-A-20</strain>
    </source>
</reference>
<keyword evidence="3" id="KW-1185">Reference proteome</keyword>
<evidence type="ECO:0000313" key="2">
    <source>
        <dbReference type="EMBL" id="MDP4538366.1"/>
    </source>
</evidence>
<dbReference type="Proteomes" id="UP001235664">
    <property type="component" value="Unassembled WGS sequence"/>
</dbReference>
<evidence type="ECO:0000313" key="3">
    <source>
        <dbReference type="Proteomes" id="UP001235664"/>
    </source>
</evidence>
<sequence>MTAILSATLLLAMQTAGASAPSPSTSAPAPALSLEQQSGLRCAAAFALIARGQAAGDAGALTYPALGKRGREFFVRTAARLIDETGLDRDGVARLLSAEAGRLAQEEGALERTMPACLLLLESSGL</sequence>
<organism evidence="2 3">
    <name type="scientific">Qipengyuania benthica</name>
    <dbReference type="NCBI Taxonomy" id="3067651"/>
    <lineage>
        <taxon>Bacteria</taxon>
        <taxon>Pseudomonadati</taxon>
        <taxon>Pseudomonadota</taxon>
        <taxon>Alphaproteobacteria</taxon>
        <taxon>Sphingomonadales</taxon>
        <taxon>Erythrobacteraceae</taxon>
        <taxon>Qipengyuania</taxon>
    </lineage>
</organism>
<proteinExistence type="predicted"/>